<dbReference type="Pfam" id="PF12480">
    <property type="entry name" value="GARIL_Rab2_bd"/>
    <property type="match status" value="1"/>
</dbReference>
<evidence type="ECO:0000256" key="2">
    <source>
        <dbReference type="SAM" id="MobiDB-lite"/>
    </source>
</evidence>
<dbReference type="Pfam" id="PF12509">
    <property type="entry name" value="DUF3715"/>
    <property type="match status" value="1"/>
</dbReference>
<evidence type="ECO:0000256" key="3">
    <source>
        <dbReference type="SAM" id="SignalP"/>
    </source>
</evidence>
<dbReference type="InterPro" id="IPR046432">
    <property type="entry name" value="TASOR"/>
</dbReference>
<dbReference type="Pfam" id="PF24630">
    <property type="entry name" value="PIN_TASOR"/>
    <property type="match status" value="1"/>
</dbReference>
<feature type="domain" description="TASOR alpha/beta" evidence="6">
    <location>
        <begin position="2484"/>
        <end position="2576"/>
    </location>
</feature>
<dbReference type="InterPro" id="IPR022188">
    <property type="entry name" value="TASOR_DUF3715"/>
</dbReference>
<dbReference type="EMBL" id="JANPWB010000008">
    <property type="protein sequence ID" value="KAJ1162899.1"/>
    <property type="molecule type" value="Genomic_DNA"/>
</dbReference>
<protein>
    <recommendedName>
        <fullName evidence="10">DUF3715 domain-containing protein</fullName>
    </recommendedName>
</protein>
<feature type="domain" description="TASOR pseudo-PARP" evidence="5">
    <location>
        <begin position="187"/>
        <end position="332"/>
    </location>
</feature>
<evidence type="ECO:0000256" key="1">
    <source>
        <dbReference type="ARBA" id="ARBA00008058"/>
    </source>
</evidence>
<dbReference type="InterPro" id="IPR056242">
    <property type="entry name" value="PIN_TASOR"/>
</dbReference>
<dbReference type="Proteomes" id="UP001066276">
    <property type="component" value="Chromosome 4_2"/>
</dbReference>
<name>A0AAV7SD83_PLEWA</name>
<feature type="region of interest" description="Disordered" evidence="2">
    <location>
        <begin position="1075"/>
        <end position="1135"/>
    </location>
</feature>
<dbReference type="GO" id="GO:0045814">
    <property type="term" value="P:negative regulation of gene expression, epigenetic"/>
    <property type="evidence" value="ECO:0007669"/>
    <property type="project" value="InterPro"/>
</dbReference>
<dbReference type="GO" id="GO:0005654">
    <property type="term" value="C:nucleoplasm"/>
    <property type="evidence" value="ECO:0007669"/>
    <property type="project" value="TreeGrafter"/>
</dbReference>
<feature type="region of interest" description="Disordered" evidence="2">
    <location>
        <begin position="2413"/>
        <end position="2448"/>
    </location>
</feature>
<accession>A0AAV7SD83</accession>
<proteinExistence type="inferred from homology"/>
<dbReference type="PANTHER" id="PTHR16207">
    <property type="entry name" value="SET DOMAIN-CONTAINING PROTEIN"/>
    <property type="match status" value="1"/>
</dbReference>
<reference evidence="8" key="1">
    <citation type="journal article" date="2022" name="bioRxiv">
        <title>Sequencing and chromosome-scale assembly of the giantPleurodeles waltlgenome.</title>
        <authorList>
            <person name="Brown T."/>
            <person name="Elewa A."/>
            <person name="Iarovenko S."/>
            <person name="Subramanian E."/>
            <person name="Araus A.J."/>
            <person name="Petzold A."/>
            <person name="Susuki M."/>
            <person name="Suzuki K.-i.T."/>
            <person name="Hayashi T."/>
            <person name="Toyoda A."/>
            <person name="Oliveira C."/>
            <person name="Osipova E."/>
            <person name="Leigh N.D."/>
            <person name="Simon A."/>
            <person name="Yun M.H."/>
        </authorList>
    </citation>
    <scope>NUCLEOTIDE SEQUENCE</scope>
    <source>
        <strain evidence="8">20211129_DDA</strain>
        <tissue evidence="8">Liver</tissue>
    </source>
</reference>
<keyword evidence="9" id="KW-1185">Reference proteome</keyword>
<organism evidence="8 9">
    <name type="scientific">Pleurodeles waltl</name>
    <name type="common">Iberian ribbed newt</name>
    <dbReference type="NCBI Taxonomy" id="8319"/>
    <lineage>
        <taxon>Eukaryota</taxon>
        <taxon>Metazoa</taxon>
        <taxon>Chordata</taxon>
        <taxon>Craniata</taxon>
        <taxon>Vertebrata</taxon>
        <taxon>Euteleostomi</taxon>
        <taxon>Amphibia</taxon>
        <taxon>Batrachia</taxon>
        <taxon>Caudata</taxon>
        <taxon>Salamandroidea</taxon>
        <taxon>Salamandridae</taxon>
        <taxon>Pleurodelinae</taxon>
        <taxon>Pleurodeles</taxon>
    </lineage>
</organism>
<gene>
    <name evidence="8" type="ORF">NDU88_003363</name>
</gene>
<feature type="compositionally biased region" description="Low complexity" evidence="2">
    <location>
        <begin position="1292"/>
        <end position="1310"/>
    </location>
</feature>
<feature type="compositionally biased region" description="Basic and acidic residues" evidence="2">
    <location>
        <begin position="1477"/>
        <end position="1487"/>
    </location>
</feature>
<evidence type="ECO:0000313" key="9">
    <source>
        <dbReference type="Proteomes" id="UP001066276"/>
    </source>
</evidence>
<feature type="signal peptide" evidence="3">
    <location>
        <begin position="1"/>
        <end position="19"/>
    </location>
</feature>
<keyword evidence="3" id="KW-0732">Signal</keyword>
<feature type="region of interest" description="Disordered" evidence="2">
    <location>
        <begin position="1600"/>
        <end position="1621"/>
    </location>
</feature>
<feature type="domain" description="Golgi associated RAB2 interactor protein-like Rab2B-binding" evidence="4">
    <location>
        <begin position="449"/>
        <end position="509"/>
    </location>
</feature>
<feature type="region of interest" description="Disordered" evidence="2">
    <location>
        <begin position="1288"/>
        <end position="1331"/>
    </location>
</feature>
<feature type="region of interest" description="Disordered" evidence="2">
    <location>
        <begin position="56"/>
        <end position="134"/>
    </location>
</feature>
<feature type="region of interest" description="Disordered" evidence="2">
    <location>
        <begin position="1463"/>
        <end position="1487"/>
    </location>
</feature>
<evidence type="ECO:0000259" key="7">
    <source>
        <dbReference type="Pfam" id="PF24630"/>
    </source>
</evidence>
<dbReference type="InterPro" id="IPR022168">
    <property type="entry name" value="GARIL-like_Rab2B-bd"/>
</dbReference>
<evidence type="ECO:0000259" key="5">
    <source>
        <dbReference type="Pfam" id="PF12509"/>
    </source>
</evidence>
<feature type="compositionally biased region" description="Basic residues" evidence="2">
    <location>
        <begin position="69"/>
        <end position="78"/>
    </location>
</feature>
<feature type="chain" id="PRO_5043496483" description="DUF3715 domain-containing protein" evidence="3">
    <location>
        <begin position="20"/>
        <end position="2706"/>
    </location>
</feature>
<comment type="caution">
    <text evidence="8">The sequence shown here is derived from an EMBL/GenBank/DDBJ whole genome shotgun (WGS) entry which is preliminary data.</text>
</comment>
<dbReference type="PANTHER" id="PTHR16207:SF10">
    <property type="entry name" value="PROTEIN TASOR 2"/>
    <property type="match status" value="1"/>
</dbReference>
<feature type="region of interest" description="Disordered" evidence="2">
    <location>
        <begin position="1911"/>
        <end position="1942"/>
    </location>
</feature>
<evidence type="ECO:0000313" key="8">
    <source>
        <dbReference type="EMBL" id="KAJ1162899.1"/>
    </source>
</evidence>
<dbReference type="InterPro" id="IPR056243">
    <property type="entry name" value="TASOR_ab_dom"/>
</dbReference>
<evidence type="ECO:0008006" key="10">
    <source>
        <dbReference type="Google" id="ProtNLM"/>
    </source>
</evidence>
<feature type="region of interest" description="Disordered" evidence="2">
    <location>
        <begin position="2357"/>
        <end position="2378"/>
    </location>
</feature>
<feature type="domain" description="TASOR PIN" evidence="7">
    <location>
        <begin position="2580"/>
        <end position="2644"/>
    </location>
</feature>
<feature type="compositionally biased region" description="Polar residues" evidence="2">
    <location>
        <begin position="2413"/>
        <end position="2427"/>
    </location>
</feature>
<evidence type="ECO:0000259" key="6">
    <source>
        <dbReference type="Pfam" id="PF23314"/>
    </source>
</evidence>
<feature type="compositionally biased region" description="Basic and acidic residues" evidence="2">
    <location>
        <begin position="2428"/>
        <end position="2438"/>
    </location>
</feature>
<dbReference type="PROSITE" id="PS51257">
    <property type="entry name" value="PROKAR_LIPOPROTEIN"/>
    <property type="match status" value="1"/>
</dbReference>
<feature type="compositionally biased region" description="Basic and acidic residues" evidence="2">
    <location>
        <begin position="79"/>
        <end position="89"/>
    </location>
</feature>
<feature type="region of interest" description="Disordered" evidence="2">
    <location>
        <begin position="796"/>
        <end position="837"/>
    </location>
</feature>
<feature type="region of interest" description="Disordered" evidence="2">
    <location>
        <begin position="745"/>
        <end position="770"/>
    </location>
</feature>
<feature type="compositionally biased region" description="Polar residues" evidence="2">
    <location>
        <begin position="823"/>
        <end position="833"/>
    </location>
</feature>
<comment type="similarity">
    <text evidence="1">Belongs to the TASOR family.</text>
</comment>
<sequence>MRNCRSGLITLSLVVPICTVLLGAGCGGVQKTVHLLLDLTPLCCLMNNVERLKGPALRGARPKESAHWYRNHGGRGRRSAQEEHLEEGRSPMTKAGIDSRTKRGPTGSSGGGRSMRGNEEEEDTVATSSSVFQEVGPDSHPTFDAIHSLLQSNFLVPASKNCFQYSQAHVVTNETFTKEFKMFAQQKKQSGYTEEELKESFAFLLFDSENDAMVVCKNGLRVGNSSITTLGDPKAGVYVSKYADYLHPRPWYQGKAGYIVIFKLLKGKVKVVPENYTTNYTVPSPGYDCHMSAKNSKVSVKTSHFQAFELNQYYVYELQKDSFVKRPRQVCPYVILAFQYNEPLQTNQTTGASSDKHRITRNTEECYSVWSGQLLILGRPLCDIVFKSPHGAFLPAQLSDTLEIKDIMNISDLKKMLPEDIFNKCNYTDKEVNFEGIYSSLYDVVTSSSVEEKLQKLKEYMKKKELAIVKFLRDQGFLILITSTVLKPNQDLGTDGPINLHALFLFPSSRITCLTTGSSINDMEDVNIGKRGNKMSATVTSLLPALKYALRQAKEAQLAESIHRGAQVEEYFQEFVRLRKDALSPSDPQSTSSSTTSSPLYFDMWTDFPTPEVCSQLGFSQLGTYISNSSIYALQISKAVELFARCSVSTYSFPNQSPKIDVSSLTPQETVEDNMEVGVVQINGTHEQNVVTESSCAKRTKENKSLKKAKSKKKLRRAILSAKKRKKSAPKTVIPITKKVVSLRRTTRVVPEPKRPPSREQAGVHGKSETTLKLASASFPQRRKRGAEVLTAEVVHKTESDPSNKAAVSQEETEAVLQEKKGTQMQEDASSEPNVKRSKRLMSIPSKSIPFRKEANKKLQKRNVVMGKTEERGKLAAQKESRLVKKFHEKQWASGHKPLNKKAALIAKAALENGDSLSKTIEAVVKSSVEREAFKKSLPDELLAGAEDVSALAQRLNVYESHALNLLADLALSSGSAYGAATFGEDLSIEEQQALLGEKLARSVSDHEYSRATKLPKCSSPILSSLCKSPQVTNLELENNTTAEEIHSRQGSTRGHVFFSKVHPDTASPKKVALEHSYASSTAEHARRGQLLKGVPPSNTRNRGKGWQEGAPIGRVLPFRPQEDTTSSPKESEFLTEKRKRGIIGQYKGFICPRTVFRRYGKVKVTFNWEEDYLFHGDSKYTSDPLEKTINRALHGPWDSDIPNHVEDVKLILHMWIALFYSKPSKLLNTAARKVVEHNNPAKYVSINSTLDSFELFEDGNESEKPNVGFADSPSEVEAIAQEPTYSKKSCDIPISSSHISSNEPSSTSSLTARSQHEDNSMPDEGQHCVSSSGYFDTSCTNYMLEPEPVQEICISESQMHEEEGERNELLDSEIIEIDDNDASREDFIESEPFEEITSSVTQVEESEMDREYLIVPKTVADICASVPQVNVHGFEREELLKSVTVVEICSNVPQVEREELLESENDVDVSTNESQVDEHEAEREEFVEPEIVEESCGSSVTQGNETHAVVEEVFEHLAVEAVCNNVPQVEENEIGKEVLCEPEHFVEICTSTSQVNDRFPEKDTVSEPETVVEACTTAPQVDENPIEGFMEPVSVVEVCSSDSQDNENENESEEVKEPESVVEVCSSATQVPCPILVSSFPEMQCRALKKYIIAQKRGGQLTEWSTQLYNMVEGTPAARKELRRPPTVVDLTSSNIPQVFQVTESVSGRDNITETESIVQICNGPPKVGEPKTIREEMVEFGAVEEVCSTDTQVTENVTEEVVESEVVTDICGSFSYDNCYNSAVAHENHSTSFRQDDANCTLVNEGPVFKDRTSTAVETSEHMDSAQPVVYYETVVSENDNSLGDVFMTLDDKEDYETPLNEIVTSQKEYAVSHVQSDMIDYNHLNMRNSECTSVSAKESMIYGSSYSNNASPIPLRSENQRSDNQNESVIDHHARSGSQVSNIHNRGFNSFLGMEYSEAKSSGEIRVEKSPSAGWVVYKHFSLQRNNLPPMHQSSYVGGQKDVLGPEHEENMCCVTEEASAADLPDSAKNDEHEECVLYFDNIVDISPASTPDEKPVGDITDKFEREFVDELIVTETSQTTKEETFCPSPKSASNFPLADPCTDTDNHTDDRSSASTAVPIEDVLKGVSGGQSSDHHCSQHLADISIDSIPECSTVELSTASASRRDDVTPRTRLKKHNYNNIECETGDCRCGQDSVHEGKWTPHLKCNQKNLVKHERYRMSRTYRNFSVTKDVKETRIAVRGFPRDHSFSERSDFLSSWTNRCIVRDVTRSTLDLEYLRFIHNMNQVIKSQTCYSPTSEERLSSRKTQEARCRSPLVITVLCPEQRRGATNRRAGCYIQDEYEASSLKPGFSEQVPGSIYTKKHRPRTREQATPFHFNRLSYKSKAVENVDPSPRTSDCLQSSNVLLGNNASGNTLRDQSTVPDQERPTSEQERAPVSQKEIPTSVSQEPVFLENIITSLCSNIASRLNSVASEACKMLLAFYIIEIEPEPYFSEIKAMLKLDGYSEMEPLQFFQADRTEDSVLTIIMRNEDIAVHAQEIPDLLQLKMLPSVTFAGVDSPEDITDGTYQKLFHSGGFVVSDETVLENVTLGELQDILKLLEKLNRHERWKWLLHYRERKKMKEEARVNYIAKKKELMLKSLYRGTKQGCLVMEPLAGRLRWVLGPWAMTIGETTHVVSLYADDALIYLRRLTYSVPILMNMM</sequence>
<dbReference type="Pfam" id="PF23314">
    <property type="entry name" value="TASOR_alpha-beta"/>
    <property type="match status" value="1"/>
</dbReference>
<evidence type="ECO:0000259" key="4">
    <source>
        <dbReference type="Pfam" id="PF12480"/>
    </source>
</evidence>